<organism evidence="2 3">
    <name type="scientific">Nocardioides marinus</name>
    <dbReference type="NCBI Taxonomy" id="374514"/>
    <lineage>
        <taxon>Bacteria</taxon>
        <taxon>Bacillati</taxon>
        <taxon>Actinomycetota</taxon>
        <taxon>Actinomycetes</taxon>
        <taxon>Propionibacteriales</taxon>
        <taxon>Nocardioidaceae</taxon>
        <taxon>Nocardioides</taxon>
    </lineage>
</organism>
<sequence length="357" mass="36657">MSVDLRTAPSASTLSAPPPSAPGAMCTASGPAAFSIASDGSPAVPRLAVTWVRGTALPATVRASEQVQQALDRAADSFQGISGTAYAFHASIMLRHLGVLADGLTRAAALFESYAERLVAHERLLSGVRAQAVASGFSVTGDLVGAPDGPSGSAEWTAMAAGVAAERQALREWVATHLQAAVDGLVDEETFEWVGKFFATHHSTLASGVLGTALKKSHLSRVGDIDRGGVRLTARELDRLADAADRLSTAGDALGPITVAYDTVSALESDEPGLGMATVSGGVIAAGLVLTLPISSVVISGAVTVIVTMAAVEGVDRVWGQLPDDWTDTLDESIGEGWDDLKDATGDVAGKVWSWVS</sequence>
<dbReference type="AlphaFoldDB" id="A0A7Y9YED0"/>
<dbReference type="EMBL" id="JACBZI010000001">
    <property type="protein sequence ID" value="NYI09005.1"/>
    <property type="molecule type" value="Genomic_DNA"/>
</dbReference>
<gene>
    <name evidence="2" type="ORF">BKA05_000520</name>
</gene>
<evidence type="ECO:0000313" key="2">
    <source>
        <dbReference type="EMBL" id="NYI09005.1"/>
    </source>
</evidence>
<protein>
    <submittedName>
        <fullName evidence="2">Uncharacterized protein</fullName>
    </submittedName>
</protein>
<name>A0A7Y9YED0_9ACTN</name>
<keyword evidence="3" id="KW-1185">Reference proteome</keyword>
<accession>A0A7Y9YED0</accession>
<feature type="region of interest" description="Disordered" evidence="1">
    <location>
        <begin position="1"/>
        <end position="23"/>
    </location>
</feature>
<dbReference type="RefSeq" id="WP_179530042.1">
    <property type="nucleotide sequence ID" value="NZ_BAAAPP010000002.1"/>
</dbReference>
<dbReference type="Proteomes" id="UP000537326">
    <property type="component" value="Unassembled WGS sequence"/>
</dbReference>
<evidence type="ECO:0000313" key="3">
    <source>
        <dbReference type="Proteomes" id="UP000537326"/>
    </source>
</evidence>
<evidence type="ECO:0000256" key="1">
    <source>
        <dbReference type="SAM" id="MobiDB-lite"/>
    </source>
</evidence>
<proteinExistence type="predicted"/>
<reference evidence="2 3" key="1">
    <citation type="submission" date="2020-07" db="EMBL/GenBank/DDBJ databases">
        <title>Sequencing the genomes of 1000 actinobacteria strains.</title>
        <authorList>
            <person name="Klenk H.-P."/>
        </authorList>
    </citation>
    <scope>NUCLEOTIDE SEQUENCE [LARGE SCALE GENOMIC DNA]</scope>
    <source>
        <strain evidence="2 3">DSM 18248</strain>
    </source>
</reference>
<comment type="caution">
    <text evidence="2">The sequence shown here is derived from an EMBL/GenBank/DDBJ whole genome shotgun (WGS) entry which is preliminary data.</text>
</comment>